<dbReference type="EMBL" id="BMMS01000015">
    <property type="protein sequence ID" value="GGO90714.1"/>
    <property type="molecule type" value="Genomic_DNA"/>
</dbReference>
<keyword evidence="3" id="KW-1185">Reference proteome</keyword>
<organism evidence="2 3">
    <name type="scientific">Wenjunlia tyrosinilytica</name>
    <dbReference type="NCBI Taxonomy" id="1544741"/>
    <lineage>
        <taxon>Bacteria</taxon>
        <taxon>Bacillati</taxon>
        <taxon>Actinomycetota</taxon>
        <taxon>Actinomycetes</taxon>
        <taxon>Kitasatosporales</taxon>
        <taxon>Streptomycetaceae</taxon>
        <taxon>Wenjunlia</taxon>
    </lineage>
</organism>
<keyword evidence="1" id="KW-1133">Transmembrane helix</keyword>
<accession>A0A917ZTH2</accession>
<evidence type="ECO:0000313" key="2">
    <source>
        <dbReference type="EMBL" id="GGO90714.1"/>
    </source>
</evidence>
<protein>
    <submittedName>
        <fullName evidence="2">Uncharacterized protein</fullName>
    </submittedName>
</protein>
<sequence length="194" mass="20351">MSRYIRSFLPWIAFAAISTDGDSRHGALAGFVLALWLLRSDRHRGRAWDGLVIEASSALFFGGLAFAAYAFDPSPFGDYGTAASVGWLALTAWGSLAVRRPFTLGIARTMAPAEVHGSALFHRVNAVITAVWAAAFTVNAVALALLLAVAPHATAAIIAVKVCGFAVPAAFTARYPEIARRRAGLKPAGPDAAA</sequence>
<evidence type="ECO:0000256" key="1">
    <source>
        <dbReference type="SAM" id="Phobius"/>
    </source>
</evidence>
<proteinExistence type="predicted"/>
<dbReference type="Proteomes" id="UP000641932">
    <property type="component" value="Unassembled WGS sequence"/>
</dbReference>
<dbReference type="AlphaFoldDB" id="A0A917ZTH2"/>
<reference evidence="2" key="1">
    <citation type="journal article" date="2014" name="Int. J. Syst. Evol. Microbiol.">
        <title>Complete genome sequence of Corynebacterium casei LMG S-19264T (=DSM 44701T), isolated from a smear-ripened cheese.</title>
        <authorList>
            <consortium name="US DOE Joint Genome Institute (JGI-PGF)"/>
            <person name="Walter F."/>
            <person name="Albersmeier A."/>
            <person name="Kalinowski J."/>
            <person name="Ruckert C."/>
        </authorList>
    </citation>
    <scope>NUCLEOTIDE SEQUENCE</scope>
    <source>
        <strain evidence="2">CGMCC 4.7201</strain>
    </source>
</reference>
<reference evidence="2" key="2">
    <citation type="submission" date="2020-09" db="EMBL/GenBank/DDBJ databases">
        <authorList>
            <person name="Sun Q."/>
            <person name="Zhou Y."/>
        </authorList>
    </citation>
    <scope>NUCLEOTIDE SEQUENCE</scope>
    <source>
        <strain evidence="2">CGMCC 4.7201</strain>
    </source>
</reference>
<feature type="transmembrane region" description="Helical" evidence="1">
    <location>
        <begin position="50"/>
        <end position="71"/>
    </location>
</feature>
<keyword evidence="1" id="KW-0812">Transmembrane</keyword>
<evidence type="ECO:0000313" key="3">
    <source>
        <dbReference type="Proteomes" id="UP000641932"/>
    </source>
</evidence>
<feature type="transmembrane region" description="Helical" evidence="1">
    <location>
        <begin position="155"/>
        <end position="173"/>
    </location>
</feature>
<feature type="transmembrane region" description="Helical" evidence="1">
    <location>
        <begin position="126"/>
        <end position="149"/>
    </location>
</feature>
<comment type="caution">
    <text evidence="2">The sequence shown here is derived from an EMBL/GenBank/DDBJ whole genome shotgun (WGS) entry which is preliminary data.</text>
</comment>
<name>A0A917ZTH2_9ACTN</name>
<feature type="transmembrane region" description="Helical" evidence="1">
    <location>
        <begin position="77"/>
        <end position="98"/>
    </location>
</feature>
<keyword evidence="1" id="KW-0472">Membrane</keyword>
<dbReference type="RefSeq" id="WP_189132813.1">
    <property type="nucleotide sequence ID" value="NZ_BMMS01000015.1"/>
</dbReference>
<gene>
    <name evidence="2" type="ORF">GCM10012280_36870</name>
</gene>